<gene>
    <name evidence="2" type="ORF">ACFPEL_02750</name>
</gene>
<dbReference type="RefSeq" id="WP_345332337.1">
    <property type="nucleotide sequence ID" value="NZ_BAABHN010000004.1"/>
</dbReference>
<feature type="non-terminal residue" evidence="2">
    <location>
        <position position="94"/>
    </location>
</feature>
<organism evidence="2 3">
    <name type="scientific">Actinomycetospora chibensis</name>
    <dbReference type="NCBI Taxonomy" id="663606"/>
    <lineage>
        <taxon>Bacteria</taxon>
        <taxon>Bacillati</taxon>
        <taxon>Actinomycetota</taxon>
        <taxon>Actinomycetes</taxon>
        <taxon>Pseudonocardiales</taxon>
        <taxon>Pseudonocardiaceae</taxon>
        <taxon>Actinomycetospora</taxon>
    </lineage>
</organism>
<dbReference type="InterPro" id="IPR009057">
    <property type="entry name" value="Homeodomain-like_sf"/>
</dbReference>
<accession>A0ABV9RG85</accession>
<dbReference type="Proteomes" id="UP001595909">
    <property type="component" value="Unassembled WGS sequence"/>
</dbReference>
<name>A0ABV9RG85_9PSEU</name>
<keyword evidence="3" id="KW-1185">Reference proteome</keyword>
<evidence type="ECO:0000313" key="3">
    <source>
        <dbReference type="Proteomes" id="UP001595909"/>
    </source>
</evidence>
<dbReference type="SUPFAM" id="SSF46689">
    <property type="entry name" value="Homeodomain-like"/>
    <property type="match status" value="1"/>
</dbReference>
<dbReference type="EMBL" id="JBHSIM010000004">
    <property type="protein sequence ID" value="MFC4831320.1"/>
    <property type="molecule type" value="Genomic_DNA"/>
</dbReference>
<protein>
    <submittedName>
        <fullName evidence="2">Helix-turn-helix domain-containing protein</fullName>
    </submittedName>
</protein>
<sequence length="94" mass="10134">MGRTGFEMDPALVAAVARVAAGEKINVSGVCREHGVSRAVFYRKLDRFREHGSAGLAPRSRAPRTRPTSTPAHVGEAVVRARKELADQGWDHGA</sequence>
<feature type="compositionally biased region" description="Low complexity" evidence="1">
    <location>
        <begin position="57"/>
        <end position="72"/>
    </location>
</feature>
<evidence type="ECO:0000313" key="2">
    <source>
        <dbReference type="EMBL" id="MFC4831320.1"/>
    </source>
</evidence>
<dbReference type="Pfam" id="PF13551">
    <property type="entry name" value="HTH_29"/>
    <property type="match status" value="1"/>
</dbReference>
<proteinExistence type="predicted"/>
<comment type="caution">
    <text evidence="2">The sequence shown here is derived from an EMBL/GenBank/DDBJ whole genome shotgun (WGS) entry which is preliminary data.</text>
</comment>
<evidence type="ECO:0000256" key="1">
    <source>
        <dbReference type="SAM" id="MobiDB-lite"/>
    </source>
</evidence>
<feature type="region of interest" description="Disordered" evidence="1">
    <location>
        <begin position="52"/>
        <end position="77"/>
    </location>
</feature>
<reference evidence="3" key="1">
    <citation type="journal article" date="2019" name="Int. J. Syst. Evol. Microbiol.">
        <title>The Global Catalogue of Microorganisms (GCM) 10K type strain sequencing project: providing services to taxonomists for standard genome sequencing and annotation.</title>
        <authorList>
            <consortium name="The Broad Institute Genomics Platform"/>
            <consortium name="The Broad Institute Genome Sequencing Center for Infectious Disease"/>
            <person name="Wu L."/>
            <person name="Ma J."/>
        </authorList>
    </citation>
    <scope>NUCLEOTIDE SEQUENCE [LARGE SCALE GENOMIC DNA]</scope>
    <source>
        <strain evidence="3">CCUG 50347</strain>
    </source>
</reference>